<dbReference type="Gene3D" id="1.25.40.10">
    <property type="entry name" value="Tetratricopeptide repeat domain"/>
    <property type="match status" value="2"/>
</dbReference>
<gene>
    <name evidence="5" type="ordered locus">HBZC1_10010</name>
</gene>
<dbReference type="InterPro" id="IPR050767">
    <property type="entry name" value="Sel1_AlgK"/>
</dbReference>
<dbReference type="KEGG" id="hbi:HBZC1_10010"/>
<dbReference type="PANTHER" id="PTHR11102:SF160">
    <property type="entry name" value="ERAD-ASSOCIATED E3 UBIQUITIN-PROTEIN LIGASE COMPONENT HRD3"/>
    <property type="match status" value="1"/>
</dbReference>
<evidence type="ECO:0000256" key="4">
    <source>
        <dbReference type="ARBA" id="ARBA00023251"/>
    </source>
</evidence>
<dbReference type="SMART" id="SM00671">
    <property type="entry name" value="SEL1"/>
    <property type="match status" value="3"/>
</dbReference>
<evidence type="ECO:0000256" key="1">
    <source>
        <dbReference type="ARBA" id="ARBA00001526"/>
    </source>
</evidence>
<organism evidence="5 6">
    <name type="scientific">Helicobacter bizzozeronii (strain CIII-1)</name>
    <dbReference type="NCBI Taxonomy" id="1002804"/>
    <lineage>
        <taxon>Bacteria</taxon>
        <taxon>Pseudomonadati</taxon>
        <taxon>Campylobacterota</taxon>
        <taxon>Epsilonproteobacteria</taxon>
        <taxon>Campylobacterales</taxon>
        <taxon>Helicobacteraceae</taxon>
        <taxon>Helicobacter</taxon>
    </lineage>
</organism>
<dbReference type="GO" id="GO:0008800">
    <property type="term" value="F:beta-lactamase activity"/>
    <property type="evidence" value="ECO:0007669"/>
    <property type="project" value="UniProtKB-EC"/>
</dbReference>
<dbReference type="Proteomes" id="UP000008387">
    <property type="component" value="Chromosome"/>
</dbReference>
<dbReference type="EMBL" id="FR871757">
    <property type="protein sequence ID" value="CCB79987.1"/>
    <property type="molecule type" value="Genomic_DNA"/>
</dbReference>
<sequence length="1018" mass="115757">MHYAPQSADWQKVQEAVESCHSPALKNYNTQRSKFQKAFDVLCQHLEPLLKDTPKFSTTEELQCWFVLVELERGRCLKAWKAFYKVYKEECKAKGESKLSHSDMSEATESVYNVFVDSLDTLRERVDDFLECADRLSGVHLLAQIPFRILWDEEEDLSMLLEMREAVGAVVSTDAKVCEAKKAVELKIAQCQEELPKCLALLEQAKDKSLKERNTIKKPFKKLQESLETDIQTLFEASDESLGVAVVRRVRGIKKTEFAHNYDQSGFKNALEKEVLKPLEEHFKALGLVVEPKRALGMLQAKMQENIATIPEALLELDKTYQELEKEGIATDKELRTIRKSVEPFLESFEESLQAFVKSTRDKAIIAAGKRILKGLEEAWLSGLEEILPDLEAFMQVAGKSLHGSTASMDAEQMRAFVTERLHAELKRNNVCEHLGNLEVSLKPLQEKAQELQTAIHQNKEDNITPYINGFQQAHQDTLKELKHLLELLDHNTSKELTALSAELDVLDKDLRFQREDYQQESSRQKDYQEDEDLEDTLKILKKAFRQGILKVLEALEAKMPKLHTALENLKTSPFFKALIKPLWFYQGDNFKAYADYLEASQKNNAQAYLELGKMFLKGVVVSSLEKAREHFKKAATLGSIRAITQLGLSYVPENPKEMKEEDAKKATDYLKKALLLGDGMAEAGLKRLSYFDVIEWDGHRDGLIDLVSDVEAMLFSKEVEGERAYVCFFEASAHIDEHDGIDPEYREYSIQPFFEGDGFEDTGLFDEGFCATMQGHNARLHLSILKTIDVVYGKPTKNDYEVAYSDAKEAYLKGIALGSGCCALELAHLELEQLKHFKMKPEKKQNALLEANHRAIGYFKQALEWGYNIAKVPLTDTLDKQKNLLAKASDHPLHAFLAKYESDLKEVASLTFTDKSMGFGGKLDIKAHLSPTFWQHPALKTLEVKTEQKPVSTLKPLWQYGNNTQQAFRDYMEAKKKGDARAWLYLGVMCLQGVVVPPDYYTAVACFEKARDLGELL</sequence>
<dbReference type="GO" id="GO:0046677">
    <property type="term" value="P:response to antibiotic"/>
    <property type="evidence" value="ECO:0007669"/>
    <property type="project" value="UniProtKB-KW"/>
</dbReference>
<dbReference type="InterPro" id="IPR006597">
    <property type="entry name" value="Sel1-like"/>
</dbReference>
<accession>F8KT42</accession>
<name>F8KT42_HELBC</name>
<dbReference type="AlphaFoldDB" id="F8KT42"/>
<dbReference type="SUPFAM" id="SSF81901">
    <property type="entry name" value="HCP-like"/>
    <property type="match status" value="2"/>
</dbReference>
<proteinExistence type="predicted"/>
<keyword evidence="4" id="KW-0046">Antibiotic resistance</keyword>
<keyword evidence="6" id="KW-1185">Reference proteome</keyword>
<dbReference type="Pfam" id="PF08238">
    <property type="entry name" value="Sel1"/>
    <property type="match status" value="3"/>
</dbReference>
<comment type="catalytic activity">
    <reaction evidence="1">
        <text>a beta-lactam + H2O = a substituted beta-amino acid</text>
        <dbReference type="Rhea" id="RHEA:20401"/>
        <dbReference type="ChEBI" id="CHEBI:15377"/>
        <dbReference type="ChEBI" id="CHEBI:35627"/>
        <dbReference type="ChEBI" id="CHEBI:140347"/>
        <dbReference type="EC" id="3.5.2.6"/>
    </reaction>
</comment>
<evidence type="ECO:0000256" key="3">
    <source>
        <dbReference type="ARBA" id="ARBA00023157"/>
    </source>
</evidence>
<evidence type="ECO:0000313" key="5">
    <source>
        <dbReference type="EMBL" id="CCB79987.1"/>
    </source>
</evidence>
<dbReference type="InterPro" id="IPR011990">
    <property type="entry name" value="TPR-like_helical_dom_sf"/>
</dbReference>
<evidence type="ECO:0000256" key="2">
    <source>
        <dbReference type="ARBA" id="ARBA00012865"/>
    </source>
</evidence>
<dbReference type="HOGENOM" id="CLU_296436_0_0_7"/>
<dbReference type="EC" id="3.5.2.6" evidence="2"/>
<evidence type="ECO:0000313" key="6">
    <source>
        <dbReference type="Proteomes" id="UP000008387"/>
    </source>
</evidence>
<reference evidence="5 6" key="1">
    <citation type="journal article" date="2011" name="J. Bacteriol.">
        <title>Genome sequence of Helicobacter bizzozeronii strain CIII-1, an isolate from human gastric mucosa.</title>
        <authorList>
            <person name="Schott T."/>
            <person name="Rossi M."/>
            <person name="Hanninen M.L."/>
        </authorList>
    </citation>
    <scope>NUCLEOTIDE SEQUENCE [LARGE SCALE GENOMIC DNA]</scope>
    <source>
        <strain evidence="5 6">CIII-1</strain>
    </source>
</reference>
<dbReference type="PANTHER" id="PTHR11102">
    <property type="entry name" value="SEL-1-LIKE PROTEIN"/>
    <property type="match status" value="1"/>
</dbReference>
<protein>
    <recommendedName>
        <fullName evidence="2">beta-lactamase</fullName>
        <ecNumber evidence="2">3.5.2.6</ecNumber>
    </recommendedName>
</protein>
<keyword evidence="3" id="KW-1015">Disulfide bond</keyword>